<keyword evidence="7" id="KW-1185">Reference proteome</keyword>
<dbReference type="OrthoDB" id="5341635at2"/>
<dbReference type="SUPFAM" id="SSF53822">
    <property type="entry name" value="Periplasmic binding protein-like I"/>
    <property type="match status" value="1"/>
</dbReference>
<evidence type="ECO:0000259" key="5">
    <source>
        <dbReference type="Pfam" id="PF13458"/>
    </source>
</evidence>
<proteinExistence type="inferred from homology"/>
<comment type="caution">
    <text evidence="6">The sequence shown here is derived from an EMBL/GenBank/DDBJ whole genome shotgun (WGS) entry which is preliminary data.</text>
</comment>
<dbReference type="RefSeq" id="WP_149301557.1">
    <property type="nucleotide sequence ID" value="NZ_VTWH01000005.1"/>
</dbReference>
<dbReference type="GO" id="GO:0006865">
    <property type="term" value="P:amino acid transport"/>
    <property type="evidence" value="ECO:0007669"/>
    <property type="project" value="UniProtKB-KW"/>
</dbReference>
<feature type="domain" description="Leucine-binding protein" evidence="5">
    <location>
        <begin position="55"/>
        <end position="345"/>
    </location>
</feature>
<sequence>MKTSAKFAVTLIAGLAAFSAQAQTPEPQTIKIGFLRSYEPVLALSALNIPPESIGVDGADLAIADNNTTGQFMGQTFELSVSTHKPGEDVGPAMQELLDAGNNFILTDLSAADTLKVADMAKGAGATILNAGATDDSLRDENCRANMLHTAPSRSMLTDALAQYLMWKQWRNWVLVAGEHEPDQQFAEAMKNSATKFGGNILEERIFEDAGGARATDSGQAQVQRQIPVFMQGLPDHDVVLVADESEVFGTYIPWHTWIPRPVAGTSGLVPASWHPASEQWGGAQIQNRFEKAAGRRMQPRDMQAWTAVRIVGEAASRTNSADPEVIIDFIKGADFSIAAFKGQRLTFRDWNWQLRQPVLLGDELSVVSASPQEGFLHQATELDTLGVDRPESTCKL</sequence>
<protein>
    <submittedName>
        <fullName evidence="6">ABC transporter substrate-binding protein</fullName>
    </submittedName>
</protein>
<dbReference type="PANTHER" id="PTHR30483:SF6">
    <property type="entry name" value="PERIPLASMIC BINDING PROTEIN OF ABC TRANSPORTER FOR NATURAL AMINO ACIDS"/>
    <property type="match status" value="1"/>
</dbReference>
<evidence type="ECO:0000256" key="1">
    <source>
        <dbReference type="ARBA" id="ARBA00010062"/>
    </source>
</evidence>
<evidence type="ECO:0000313" key="6">
    <source>
        <dbReference type="EMBL" id="KAA0968608.1"/>
    </source>
</evidence>
<evidence type="ECO:0000256" key="2">
    <source>
        <dbReference type="ARBA" id="ARBA00022729"/>
    </source>
</evidence>
<keyword evidence="3" id="KW-0813">Transport</keyword>
<dbReference type="Proteomes" id="UP000324738">
    <property type="component" value="Unassembled WGS sequence"/>
</dbReference>
<dbReference type="EMBL" id="VTWH01000005">
    <property type="protein sequence ID" value="KAA0968608.1"/>
    <property type="molecule type" value="Genomic_DNA"/>
</dbReference>
<comment type="similarity">
    <text evidence="1">Belongs to the leucine-binding protein family.</text>
</comment>
<keyword evidence="3" id="KW-0029">Amino-acid transport</keyword>
<dbReference type="AlphaFoldDB" id="A0A5B0DQ73"/>
<dbReference type="InterPro" id="IPR028082">
    <property type="entry name" value="Peripla_BP_I"/>
</dbReference>
<name>A0A5B0DQ73_9HYPH</name>
<reference evidence="6 7" key="1">
    <citation type="submission" date="2019-08" db="EMBL/GenBank/DDBJ databases">
        <title>Aureimonas fodiniaquatilis sp. nov., isolated from a coal mine wastewater.</title>
        <authorList>
            <person name="Kim W."/>
        </authorList>
    </citation>
    <scope>NUCLEOTIDE SEQUENCE [LARGE SCALE GENOMIC DNA]</scope>
    <source>
        <strain evidence="6 7">CAU 1482</strain>
    </source>
</reference>
<feature type="signal peptide" evidence="4">
    <location>
        <begin position="1"/>
        <end position="22"/>
    </location>
</feature>
<dbReference type="CDD" id="cd06268">
    <property type="entry name" value="PBP1_ABC_transporter_LIVBP-like"/>
    <property type="match status" value="1"/>
</dbReference>
<dbReference type="InterPro" id="IPR028081">
    <property type="entry name" value="Leu-bd"/>
</dbReference>
<evidence type="ECO:0000256" key="3">
    <source>
        <dbReference type="ARBA" id="ARBA00022970"/>
    </source>
</evidence>
<dbReference type="NCBIfam" id="TIGR03863">
    <property type="entry name" value="PQQ_ABC_bind"/>
    <property type="match status" value="1"/>
</dbReference>
<keyword evidence="2 4" id="KW-0732">Signal</keyword>
<organism evidence="6 7">
    <name type="scientific">Aureimonas fodinaquatilis</name>
    <dbReference type="NCBI Taxonomy" id="2565783"/>
    <lineage>
        <taxon>Bacteria</taxon>
        <taxon>Pseudomonadati</taxon>
        <taxon>Pseudomonadota</taxon>
        <taxon>Alphaproteobacteria</taxon>
        <taxon>Hyphomicrobiales</taxon>
        <taxon>Aurantimonadaceae</taxon>
        <taxon>Aureimonas</taxon>
    </lineage>
</organism>
<gene>
    <name evidence="6" type="ORF">FPY71_17175</name>
</gene>
<evidence type="ECO:0000256" key="4">
    <source>
        <dbReference type="SAM" id="SignalP"/>
    </source>
</evidence>
<dbReference type="PANTHER" id="PTHR30483">
    <property type="entry name" value="LEUCINE-SPECIFIC-BINDING PROTEIN"/>
    <property type="match status" value="1"/>
</dbReference>
<dbReference type="InterPro" id="IPR051010">
    <property type="entry name" value="BCAA_transport"/>
</dbReference>
<feature type="chain" id="PRO_5023087298" evidence="4">
    <location>
        <begin position="23"/>
        <end position="397"/>
    </location>
</feature>
<evidence type="ECO:0000313" key="7">
    <source>
        <dbReference type="Proteomes" id="UP000324738"/>
    </source>
</evidence>
<accession>A0A5B0DQ73</accession>
<dbReference type="Gene3D" id="3.40.50.2300">
    <property type="match status" value="2"/>
</dbReference>
<dbReference type="Pfam" id="PF13458">
    <property type="entry name" value="Peripla_BP_6"/>
    <property type="match status" value="1"/>
</dbReference>
<dbReference type="InterPro" id="IPR022478">
    <property type="entry name" value="ABC_transptr_sub-bd_PQQ"/>
</dbReference>